<dbReference type="FunFam" id="3.30.50.10:FF:000042">
    <property type="entry name" value="Nuclear hormone receptor HR96"/>
    <property type="match status" value="1"/>
</dbReference>
<dbReference type="SUPFAM" id="SSF48508">
    <property type="entry name" value="Nuclear receptor ligand-binding domain"/>
    <property type="match status" value="1"/>
</dbReference>
<keyword evidence="5 10" id="KW-0805">Transcription regulation</keyword>
<dbReference type="RefSeq" id="XP_026730871.1">
    <property type="nucleotide sequence ID" value="XM_026875070.1"/>
</dbReference>
<dbReference type="GO" id="GO:0008270">
    <property type="term" value="F:zinc ion binding"/>
    <property type="evidence" value="ECO:0007669"/>
    <property type="project" value="UniProtKB-KW"/>
</dbReference>
<evidence type="ECO:0000256" key="6">
    <source>
        <dbReference type="ARBA" id="ARBA00023125"/>
    </source>
</evidence>
<evidence type="ECO:0000256" key="2">
    <source>
        <dbReference type="ARBA" id="ARBA00022723"/>
    </source>
</evidence>
<keyword evidence="7 10" id="KW-0804">Transcription</keyword>
<gene>
    <name evidence="15" type="primary">LOC113496017</name>
</gene>
<dbReference type="SUPFAM" id="SSF57716">
    <property type="entry name" value="Glucocorticoid receptor-like (DNA-binding domain)"/>
    <property type="match status" value="1"/>
</dbReference>
<feature type="domain" description="NR LBD" evidence="13">
    <location>
        <begin position="339"/>
        <end position="565"/>
    </location>
</feature>
<keyword evidence="8 10" id="KW-0675">Receptor</keyword>
<dbReference type="InterPro" id="IPR035500">
    <property type="entry name" value="NHR-like_dom_sf"/>
</dbReference>
<dbReference type="PANTHER" id="PTHR24082:SF283">
    <property type="entry name" value="NUCLEAR HORMONE RECEPTOR HR96"/>
    <property type="match status" value="1"/>
</dbReference>
<dbReference type="GO" id="GO:0030154">
    <property type="term" value="P:cell differentiation"/>
    <property type="evidence" value="ECO:0007669"/>
    <property type="project" value="TreeGrafter"/>
</dbReference>
<evidence type="ECO:0000256" key="8">
    <source>
        <dbReference type="ARBA" id="ARBA00023170"/>
    </source>
</evidence>
<dbReference type="PROSITE" id="PS00031">
    <property type="entry name" value="NUCLEAR_REC_DBD_1"/>
    <property type="match status" value="1"/>
</dbReference>
<evidence type="ECO:0000259" key="12">
    <source>
        <dbReference type="PROSITE" id="PS51030"/>
    </source>
</evidence>
<accession>A0A7E5VRV2</accession>
<evidence type="ECO:0000256" key="4">
    <source>
        <dbReference type="ARBA" id="ARBA00022833"/>
    </source>
</evidence>
<keyword evidence="6 10" id="KW-0238">DNA-binding</keyword>
<dbReference type="GO" id="GO:0005634">
    <property type="term" value="C:nucleus"/>
    <property type="evidence" value="ECO:0007669"/>
    <property type="project" value="UniProtKB-SubCell"/>
</dbReference>
<dbReference type="PRINTS" id="PR00047">
    <property type="entry name" value="STROIDFINGER"/>
</dbReference>
<dbReference type="PROSITE" id="PS51030">
    <property type="entry name" value="NUCLEAR_REC_DBD_2"/>
    <property type="match status" value="1"/>
</dbReference>
<keyword evidence="2 10" id="KW-0479">Metal-binding</keyword>
<dbReference type="InterPro" id="IPR001628">
    <property type="entry name" value="Znf_hrmn_rcpt"/>
</dbReference>
<proteinExistence type="inferred from homology"/>
<dbReference type="GO" id="GO:0000978">
    <property type="term" value="F:RNA polymerase II cis-regulatory region sequence-specific DNA binding"/>
    <property type="evidence" value="ECO:0007669"/>
    <property type="project" value="TreeGrafter"/>
</dbReference>
<dbReference type="Gene3D" id="1.10.565.10">
    <property type="entry name" value="Retinoid X Receptor"/>
    <property type="match status" value="1"/>
</dbReference>
<dbReference type="CDD" id="cd06929">
    <property type="entry name" value="NR_LBD_F1"/>
    <property type="match status" value="1"/>
</dbReference>
<organism evidence="14 15">
    <name type="scientific">Trichoplusia ni</name>
    <name type="common">Cabbage looper</name>
    <dbReference type="NCBI Taxonomy" id="7111"/>
    <lineage>
        <taxon>Eukaryota</taxon>
        <taxon>Metazoa</taxon>
        <taxon>Ecdysozoa</taxon>
        <taxon>Arthropoda</taxon>
        <taxon>Hexapoda</taxon>
        <taxon>Insecta</taxon>
        <taxon>Pterygota</taxon>
        <taxon>Neoptera</taxon>
        <taxon>Endopterygota</taxon>
        <taxon>Lepidoptera</taxon>
        <taxon>Glossata</taxon>
        <taxon>Ditrysia</taxon>
        <taxon>Noctuoidea</taxon>
        <taxon>Noctuidae</taxon>
        <taxon>Plusiinae</taxon>
        <taxon>Trichoplusia</taxon>
    </lineage>
</organism>
<dbReference type="OrthoDB" id="6352325at2759"/>
<evidence type="ECO:0000259" key="13">
    <source>
        <dbReference type="PROSITE" id="PS51843"/>
    </source>
</evidence>
<dbReference type="InterPro" id="IPR000536">
    <property type="entry name" value="Nucl_hrmn_rcpt_lig-bd"/>
</dbReference>
<dbReference type="CTD" id="42993"/>
<dbReference type="InterPro" id="IPR013088">
    <property type="entry name" value="Znf_NHR/GATA"/>
</dbReference>
<dbReference type="PANTHER" id="PTHR24082">
    <property type="entry name" value="NUCLEAR HORMONE RECEPTOR"/>
    <property type="match status" value="1"/>
</dbReference>
<dbReference type="KEGG" id="tnl:113496017"/>
<evidence type="ECO:0000256" key="9">
    <source>
        <dbReference type="ARBA" id="ARBA00023242"/>
    </source>
</evidence>
<dbReference type="InParanoid" id="A0A7E5VRV2"/>
<dbReference type="CDD" id="cd06966">
    <property type="entry name" value="NR_DBD_CAR"/>
    <property type="match status" value="1"/>
</dbReference>
<dbReference type="PROSITE" id="PS51843">
    <property type="entry name" value="NR_LBD"/>
    <property type="match status" value="1"/>
</dbReference>
<evidence type="ECO:0000256" key="10">
    <source>
        <dbReference type="RuleBase" id="RU004334"/>
    </source>
</evidence>
<evidence type="ECO:0000313" key="15">
    <source>
        <dbReference type="RefSeq" id="XP_026730871.1"/>
    </source>
</evidence>
<feature type="compositionally biased region" description="Basic and acidic residues" evidence="11">
    <location>
        <begin position="101"/>
        <end position="113"/>
    </location>
</feature>
<protein>
    <submittedName>
        <fullName evidence="15">Nuclear hormone receptor HR96 isoform X1</fullName>
    </submittedName>
</protein>
<keyword evidence="14" id="KW-1185">Reference proteome</keyword>
<dbReference type="GO" id="GO:0045944">
    <property type="term" value="P:positive regulation of transcription by RNA polymerase II"/>
    <property type="evidence" value="ECO:0007669"/>
    <property type="project" value="TreeGrafter"/>
</dbReference>
<sequence length="565" mass="64264">MDNNRDKKDETSDQKKELLSSLQKICLVCGDKALGYNFNAISCESCKAFFRRNALASKEFKCPFTNNCVITVVTRRFCQKCRLEKCLSIGMVKEFIMSEEDKAEKRRKIEENRARKRQRDPDDAVTSSKNTKLDDEGDTGFAQLQESAIQYDSFSTSCSPSSTVQSPVSNELDTSLQSPAYNYTAAPQSNDQPSTMKVYPIDDKTGINRSIYEQRVLIDSYIMYDNVDSNMYAEPPKQNTIRSILTNSEKTKYREPQHVCAEIPSTSNNPDINKARDILQDVERIEPNSMESILCEAIKLEFEAYTSVNPCSGSSRELNEVERAKLNELIVANKALNAPIDDDVSQLVGDTACTAGFKEGDGKHDPRLITIVNLTAVAIRRFIKMAKKINAFKNMCEEDQVALLKGGCIEMMVLRSTMTYDGQGNQWKIPHCQEQLAGIRTDVLKLAKGNIYRSHESFIRSFEARWRTDEHVILIMSAILLFTPDRPKVVHRDVIKLEQNSYYYLLRRYLESVYPGCEAKSTFLKLIQKILELRKLAEEVTGVYLDVNPIEPLLMEIFDLKHHAA</sequence>
<reference evidence="15" key="1">
    <citation type="submission" date="2025-08" db="UniProtKB">
        <authorList>
            <consortium name="RefSeq"/>
        </authorList>
    </citation>
    <scope>IDENTIFICATION</scope>
</reference>
<evidence type="ECO:0000256" key="5">
    <source>
        <dbReference type="ARBA" id="ARBA00023015"/>
    </source>
</evidence>
<evidence type="ECO:0000313" key="14">
    <source>
        <dbReference type="Proteomes" id="UP000322000"/>
    </source>
</evidence>
<evidence type="ECO:0000256" key="7">
    <source>
        <dbReference type="ARBA" id="ARBA00023163"/>
    </source>
</evidence>
<dbReference type="Pfam" id="PF00104">
    <property type="entry name" value="Hormone_recep"/>
    <property type="match status" value="1"/>
</dbReference>
<comment type="subcellular location">
    <subcellularLocation>
        <location evidence="1 10">Nucleus</location>
    </subcellularLocation>
</comment>
<comment type="similarity">
    <text evidence="10">Belongs to the nuclear hormone receptor family.</text>
</comment>
<dbReference type="GO" id="GO:0006950">
    <property type="term" value="P:response to stress"/>
    <property type="evidence" value="ECO:0007669"/>
    <property type="project" value="UniProtKB-ARBA"/>
</dbReference>
<dbReference type="InterPro" id="IPR050234">
    <property type="entry name" value="Nuclear_hormone_rcpt_NR1"/>
</dbReference>
<dbReference type="Pfam" id="PF00105">
    <property type="entry name" value="zf-C4"/>
    <property type="match status" value="1"/>
</dbReference>
<evidence type="ECO:0000256" key="3">
    <source>
        <dbReference type="ARBA" id="ARBA00022771"/>
    </source>
</evidence>
<name>A0A7E5VRV2_TRINI</name>
<evidence type="ECO:0000256" key="11">
    <source>
        <dbReference type="SAM" id="MobiDB-lite"/>
    </source>
</evidence>
<dbReference type="AlphaFoldDB" id="A0A7E5VRV2"/>
<dbReference type="Proteomes" id="UP000322000">
    <property type="component" value="Chromosome 7"/>
</dbReference>
<dbReference type="FunFam" id="1.10.565.10:FF:000035">
    <property type="entry name" value="Nuclear hormone receptor HR96"/>
    <property type="match status" value="1"/>
</dbReference>
<dbReference type="Gene3D" id="3.30.50.10">
    <property type="entry name" value="Erythroid Transcription Factor GATA-1, subunit A"/>
    <property type="match status" value="1"/>
</dbReference>
<feature type="domain" description="Nuclear receptor" evidence="12">
    <location>
        <begin position="23"/>
        <end position="98"/>
    </location>
</feature>
<dbReference type="SMART" id="SM00430">
    <property type="entry name" value="HOLI"/>
    <property type="match status" value="1"/>
</dbReference>
<evidence type="ECO:0000256" key="1">
    <source>
        <dbReference type="ARBA" id="ARBA00004123"/>
    </source>
</evidence>
<dbReference type="GeneID" id="113496017"/>
<dbReference type="InterPro" id="IPR001723">
    <property type="entry name" value="Nuclear_hrmn_rcpt"/>
</dbReference>
<feature type="region of interest" description="Disordered" evidence="11">
    <location>
        <begin position="101"/>
        <end position="137"/>
    </location>
</feature>
<dbReference type="GO" id="GO:0004879">
    <property type="term" value="F:nuclear receptor activity"/>
    <property type="evidence" value="ECO:0007669"/>
    <property type="project" value="TreeGrafter"/>
</dbReference>
<dbReference type="FunCoup" id="A0A7E5VRV2">
    <property type="interactions" value="61"/>
</dbReference>
<keyword evidence="4 10" id="KW-0862">Zinc</keyword>
<dbReference type="GO" id="GO:0000122">
    <property type="term" value="P:negative regulation of transcription by RNA polymerase II"/>
    <property type="evidence" value="ECO:0007669"/>
    <property type="project" value="TreeGrafter"/>
</dbReference>
<keyword evidence="3 10" id="KW-0863">Zinc-finger</keyword>
<keyword evidence="9 10" id="KW-0539">Nucleus</keyword>
<dbReference type="PRINTS" id="PR00398">
    <property type="entry name" value="STRDHORMONER"/>
</dbReference>
<dbReference type="SMART" id="SM00399">
    <property type="entry name" value="ZnF_C4"/>
    <property type="match status" value="1"/>
</dbReference>